<evidence type="ECO:0000313" key="2">
    <source>
        <dbReference type="Proteomes" id="UP000184330"/>
    </source>
</evidence>
<sequence>MSFSNFEDAAISVLDKFEKVIGKSKIPSIDDNPQQCAFDTYHGDGDQVYWVVLWREGSVDYPCRMSNTLYKGLMNHAWKGESGGTEDLCGGKWMFEKLDHSPPFWRDKKL</sequence>
<dbReference type="AlphaFoldDB" id="A0A1L7XKW8"/>
<dbReference type="Proteomes" id="UP000184330">
    <property type="component" value="Unassembled WGS sequence"/>
</dbReference>
<name>A0A1L7XKW8_9HELO</name>
<gene>
    <name evidence="1" type="ORF">PAC_15582</name>
</gene>
<accession>A0A1L7XKW8</accession>
<organism evidence="1 2">
    <name type="scientific">Phialocephala subalpina</name>
    <dbReference type="NCBI Taxonomy" id="576137"/>
    <lineage>
        <taxon>Eukaryota</taxon>
        <taxon>Fungi</taxon>
        <taxon>Dikarya</taxon>
        <taxon>Ascomycota</taxon>
        <taxon>Pezizomycotina</taxon>
        <taxon>Leotiomycetes</taxon>
        <taxon>Helotiales</taxon>
        <taxon>Mollisiaceae</taxon>
        <taxon>Phialocephala</taxon>
        <taxon>Phialocephala fortinii species complex</taxon>
    </lineage>
</organism>
<keyword evidence="2" id="KW-1185">Reference proteome</keyword>
<reference evidence="1 2" key="1">
    <citation type="submission" date="2016-03" db="EMBL/GenBank/DDBJ databases">
        <authorList>
            <person name="Ploux O."/>
        </authorList>
    </citation>
    <scope>NUCLEOTIDE SEQUENCE [LARGE SCALE GENOMIC DNA]</scope>
    <source>
        <strain evidence="1 2">UAMH 11012</strain>
    </source>
</reference>
<evidence type="ECO:0000313" key="1">
    <source>
        <dbReference type="EMBL" id="CZR65682.1"/>
    </source>
</evidence>
<protein>
    <submittedName>
        <fullName evidence="1">Uncharacterized protein</fullName>
    </submittedName>
</protein>
<dbReference type="EMBL" id="FJOG01000032">
    <property type="protein sequence ID" value="CZR65682.1"/>
    <property type="molecule type" value="Genomic_DNA"/>
</dbReference>
<proteinExistence type="predicted"/>